<keyword evidence="2" id="KW-1185">Reference proteome</keyword>
<organism evidence="1 2">
    <name type="scientific">Trichonephila inaurata madagascariensis</name>
    <dbReference type="NCBI Taxonomy" id="2747483"/>
    <lineage>
        <taxon>Eukaryota</taxon>
        <taxon>Metazoa</taxon>
        <taxon>Ecdysozoa</taxon>
        <taxon>Arthropoda</taxon>
        <taxon>Chelicerata</taxon>
        <taxon>Arachnida</taxon>
        <taxon>Araneae</taxon>
        <taxon>Araneomorphae</taxon>
        <taxon>Entelegynae</taxon>
        <taxon>Araneoidea</taxon>
        <taxon>Nephilidae</taxon>
        <taxon>Trichonephila</taxon>
        <taxon>Trichonephila inaurata</taxon>
    </lineage>
</organism>
<evidence type="ECO:0000313" key="1">
    <source>
        <dbReference type="EMBL" id="GFY54767.1"/>
    </source>
</evidence>
<comment type="caution">
    <text evidence="1">The sequence shown here is derived from an EMBL/GenBank/DDBJ whole genome shotgun (WGS) entry which is preliminary data.</text>
</comment>
<dbReference type="GO" id="GO:0007165">
    <property type="term" value="P:signal transduction"/>
    <property type="evidence" value="ECO:0007669"/>
    <property type="project" value="TreeGrafter"/>
</dbReference>
<proteinExistence type="predicted"/>
<sequence>MRDIFNVTQLFEHRLTLEIEEEVDKSVEFVDHVIVEGNLMVHGTIGGLKIPEDIVLKNSAMPIANKIFANKVATDNLIVNGNAVISGSFGGIDLEAFYNDRVSLSSEQDIHGDVWIGNSTAGTIELSGLINGIDITDFASNVMSKTKDQVVWAEKIFRGEIIADAPITTEEGINRVNLADMNRRAFKLSSHNIVNELLEFEDVVVNDVKVSGLINGLNFTHLAEDGLKKRDHFQRVTGINTFEAGFQVNGNIVAGRVNDLYLPTDILLKSTPQNITGQFTIQNLNVDVSENVEVTGNVNGIDLKQISDNILLKKGDQVIKGNKIIKGNVTIRGNIDVDFVNGFNWQAFLADVVRIDIPQDIRSPKTFLMDTEANNAFSGKTTATLINGKVLEHFLNEVVFIDIPTRITGHKTFTRDVEITGNLDAELINGLRLKTDVITLACNDKEDPQIITGEKTFETLTVYDDIDVEGKVNSYNLLELYKDTLLKEGDQHVFGMKYLNYAIFLGNVSPDTVNGMKLQRDLVTLNTDQEIETSLVFNGDIVVKNNLWVQGLINGVNVTQLAGEAVYLDTNQTIVGPYHFTAAEVTSDVAVEGLVNGVDLPLLDKNVDAFWTDITQSLQTMDSHSLDSCELANDLQHVLSKSYYILDGFDILKDFNYPASFLQVKSPEEIALINLNEDSSKATAISHIWNSSANNFLATIYEPTSIAKTLIQKIGGFEVNINIGILETDSSITLDDSPLSIPGGFKDAAVLMKDTTEIILAILFPSKGVCETFRISSPQSTSSVHVESYGKINVGKEATSIALYEIGNVIYLAVSRFYDHPKTGGYSKIYNRMSDGWDRFQNIPVFASSYGYEFNQQYGVELKTSDFWID</sequence>
<dbReference type="EMBL" id="BMAV01010018">
    <property type="protein sequence ID" value="GFY54767.1"/>
    <property type="molecule type" value="Genomic_DNA"/>
</dbReference>
<name>A0A8X7C5X9_9ARAC</name>
<accession>A0A8X7C5X9</accession>
<dbReference type="Proteomes" id="UP000886998">
    <property type="component" value="Unassembled WGS sequence"/>
</dbReference>
<dbReference type="PANTHER" id="PTHR15261:SF4">
    <property type="entry name" value="THROMBOSPONDIN-TYPE LAMININ G DOMAIN AND EAR REPEAT-CONTAINING PROTEIN"/>
    <property type="match status" value="1"/>
</dbReference>
<dbReference type="PANTHER" id="PTHR15261">
    <property type="entry name" value="THROMBOSPONDIN-TYPE LAMININ G DOMAIN AND EAR REPEAT-CONTAINING"/>
    <property type="match status" value="1"/>
</dbReference>
<dbReference type="OrthoDB" id="6022258at2759"/>
<gene>
    <name evidence="1" type="primary">AVEN_124399_1</name>
    <name evidence="1" type="ORF">TNIN_217771</name>
</gene>
<reference evidence="1" key="1">
    <citation type="submission" date="2020-08" db="EMBL/GenBank/DDBJ databases">
        <title>Multicomponent nature underlies the extraordinary mechanical properties of spider dragline silk.</title>
        <authorList>
            <person name="Kono N."/>
            <person name="Nakamura H."/>
            <person name="Mori M."/>
            <person name="Yoshida Y."/>
            <person name="Ohtoshi R."/>
            <person name="Malay A.D."/>
            <person name="Moran D.A.P."/>
            <person name="Tomita M."/>
            <person name="Numata K."/>
            <person name="Arakawa K."/>
        </authorList>
    </citation>
    <scope>NUCLEOTIDE SEQUENCE</scope>
</reference>
<dbReference type="AlphaFoldDB" id="A0A8X7C5X9"/>
<evidence type="ECO:0000313" key="2">
    <source>
        <dbReference type="Proteomes" id="UP000886998"/>
    </source>
</evidence>
<protein>
    <submittedName>
        <fullName evidence="1">Uncharacterized protein</fullName>
    </submittedName>
</protein>